<keyword evidence="4" id="KW-0539">Nucleus</keyword>
<gene>
    <name evidence="5" type="ORF">L484_004649</name>
</gene>
<dbReference type="Proteomes" id="UP000030645">
    <property type="component" value="Unassembled WGS sequence"/>
</dbReference>
<organism evidence="5 6">
    <name type="scientific">Morus notabilis</name>
    <dbReference type="NCBI Taxonomy" id="981085"/>
    <lineage>
        <taxon>Eukaryota</taxon>
        <taxon>Viridiplantae</taxon>
        <taxon>Streptophyta</taxon>
        <taxon>Embryophyta</taxon>
        <taxon>Tracheophyta</taxon>
        <taxon>Spermatophyta</taxon>
        <taxon>Magnoliopsida</taxon>
        <taxon>eudicotyledons</taxon>
        <taxon>Gunneridae</taxon>
        <taxon>Pentapetalae</taxon>
        <taxon>rosids</taxon>
        <taxon>fabids</taxon>
        <taxon>Rosales</taxon>
        <taxon>Moraceae</taxon>
        <taxon>Moreae</taxon>
        <taxon>Morus</taxon>
    </lineage>
</organism>
<dbReference type="InterPro" id="IPR044841">
    <property type="entry name" value="LUX/BOA-like"/>
</dbReference>
<evidence type="ECO:0000256" key="2">
    <source>
        <dbReference type="ARBA" id="ARBA00023015"/>
    </source>
</evidence>
<protein>
    <submittedName>
        <fullName evidence="5">Uncharacterized protein</fullName>
    </submittedName>
</protein>
<comment type="subcellular location">
    <subcellularLocation>
        <location evidence="1">Nucleus</location>
    </subcellularLocation>
</comment>
<dbReference type="PANTHER" id="PTHR31442">
    <property type="entry name" value="HOMEODOMAIN-LIKE SUPERFAMILY PROTEIN-RELATED"/>
    <property type="match status" value="1"/>
</dbReference>
<dbReference type="AlphaFoldDB" id="W9RHQ0"/>
<dbReference type="GO" id="GO:0003700">
    <property type="term" value="F:DNA-binding transcription factor activity"/>
    <property type="evidence" value="ECO:0007669"/>
    <property type="project" value="InterPro"/>
</dbReference>
<evidence type="ECO:0000256" key="4">
    <source>
        <dbReference type="ARBA" id="ARBA00023242"/>
    </source>
</evidence>
<reference evidence="6" key="1">
    <citation type="submission" date="2013-01" db="EMBL/GenBank/DDBJ databases">
        <title>Draft Genome Sequence of a Mulberry Tree, Morus notabilis C.K. Schneid.</title>
        <authorList>
            <person name="He N."/>
            <person name="Zhao S."/>
        </authorList>
    </citation>
    <scope>NUCLEOTIDE SEQUENCE</scope>
</reference>
<dbReference type="SUPFAM" id="SSF46689">
    <property type="entry name" value="Homeodomain-like"/>
    <property type="match status" value="1"/>
</dbReference>
<sequence>MRSERTNEKLETPKSGGIHRNITEFYRSMKVLLENQPIEDSAKDIDRAASHQKRRGKSEHLTISPIPVSEGSNILVVDSDPISLAVVSKMLCLCGYTDQKYEEEENDDSTALSKRLKLIWTDERHNKFLQATNLQGVDGAYPKDIPQLMNVRGLTKENVSSHLQEKTIMARPAELGLAPYNIPPSPPLNLQEGHLFSNLKTTLETGISVRRELLGFGENIHFVKEYFFEEENIEERGISGAVRDGIGDELFNTENSSTQMVFRDEDLDDFF</sequence>
<dbReference type="PANTHER" id="PTHR31442:SF29">
    <property type="entry name" value="HOMEODOMAIN-LIKE SUPERFAMILY PROTEIN"/>
    <property type="match status" value="1"/>
</dbReference>
<keyword evidence="3" id="KW-0804">Transcription</keyword>
<evidence type="ECO:0000256" key="1">
    <source>
        <dbReference type="ARBA" id="ARBA00004123"/>
    </source>
</evidence>
<keyword evidence="6" id="KW-1185">Reference proteome</keyword>
<dbReference type="STRING" id="981085.W9RHQ0"/>
<dbReference type="InterPro" id="IPR009057">
    <property type="entry name" value="Homeodomain-like_sf"/>
</dbReference>
<evidence type="ECO:0000256" key="3">
    <source>
        <dbReference type="ARBA" id="ARBA00023163"/>
    </source>
</evidence>
<dbReference type="Gene3D" id="1.10.10.60">
    <property type="entry name" value="Homeodomain-like"/>
    <property type="match status" value="1"/>
</dbReference>
<dbReference type="GO" id="GO:0005634">
    <property type="term" value="C:nucleus"/>
    <property type="evidence" value="ECO:0007669"/>
    <property type="project" value="UniProtKB-SubCell"/>
</dbReference>
<dbReference type="EMBL" id="KE345059">
    <property type="protein sequence ID" value="EXB92328.1"/>
    <property type="molecule type" value="Genomic_DNA"/>
</dbReference>
<evidence type="ECO:0000313" key="6">
    <source>
        <dbReference type="Proteomes" id="UP000030645"/>
    </source>
</evidence>
<evidence type="ECO:0000313" key="5">
    <source>
        <dbReference type="EMBL" id="EXB92328.1"/>
    </source>
</evidence>
<keyword evidence="2" id="KW-0805">Transcription regulation</keyword>
<name>W9RHQ0_9ROSA</name>
<proteinExistence type="predicted"/>
<dbReference type="NCBIfam" id="TIGR01557">
    <property type="entry name" value="myb_SHAQKYF"/>
    <property type="match status" value="1"/>
</dbReference>
<accession>W9RHQ0</accession>
<dbReference type="GO" id="GO:0003677">
    <property type="term" value="F:DNA binding"/>
    <property type="evidence" value="ECO:0007669"/>
    <property type="project" value="InterPro"/>
</dbReference>
<dbReference type="eggNOG" id="KOG1601">
    <property type="taxonomic scope" value="Eukaryota"/>
</dbReference>
<dbReference type="InterPro" id="IPR006447">
    <property type="entry name" value="Myb_dom_plants"/>
</dbReference>